<evidence type="ECO:0000256" key="3">
    <source>
        <dbReference type="ARBA" id="ARBA00022555"/>
    </source>
</evidence>
<evidence type="ECO:0000256" key="5">
    <source>
        <dbReference type="ARBA" id="ARBA00022845"/>
    </source>
</evidence>
<dbReference type="FunFam" id="3.40.50.790:FF:000001">
    <property type="entry name" value="50S ribosomal protein L1"/>
    <property type="match status" value="1"/>
</dbReference>
<keyword evidence="6 11" id="KW-0694">RNA-binding</keyword>
<accession>A0A0F3N5J7</accession>
<sequence length="220" mass="24034">MNSLISNEVYDVESGLKKVIESAKANFRESVDVAINLNINSSKSDEQVRGCVVLPKGLGREIRVAVFAKGGYLEMAKEAMADIVGDEELIEEVKKKQCKLDVDWCLATPDFMASVSSIAKILGPKGLMPNPKFNTVTFELAKAIKIIKSGQIKFKSDKTGIVHAKIGNIKFSIEDLLENFNAVISAVKQCKPASIKGLYFKDVFVVSTMGKSVKVESLNN</sequence>
<evidence type="ECO:0000256" key="7">
    <source>
        <dbReference type="ARBA" id="ARBA00022980"/>
    </source>
</evidence>
<keyword evidence="5 11" id="KW-0810">Translation regulation</keyword>
<keyword evidence="3 11" id="KW-0820">tRNA-binding</keyword>
<dbReference type="Gene3D" id="3.30.190.20">
    <property type="match status" value="1"/>
</dbReference>
<keyword evidence="4 11" id="KW-0699">rRNA-binding</keyword>
<dbReference type="CDD" id="cd00403">
    <property type="entry name" value="Ribosomal_L1"/>
    <property type="match status" value="1"/>
</dbReference>
<evidence type="ECO:0000256" key="6">
    <source>
        <dbReference type="ARBA" id="ARBA00022884"/>
    </source>
</evidence>
<dbReference type="GO" id="GO:0006412">
    <property type="term" value="P:translation"/>
    <property type="evidence" value="ECO:0007669"/>
    <property type="project" value="UniProtKB-UniRule"/>
</dbReference>
<keyword evidence="7 11" id="KW-0689">Ribosomal protein</keyword>
<comment type="subunit">
    <text evidence="11">Part of the 50S ribosomal subunit.</text>
</comment>
<organism evidence="13 14">
    <name type="scientific">Ehrlichia cf. muris str. EmCRT</name>
    <dbReference type="NCBI Taxonomy" id="1359167"/>
    <lineage>
        <taxon>Bacteria</taxon>
        <taxon>Pseudomonadati</taxon>
        <taxon>Pseudomonadota</taxon>
        <taxon>Alphaproteobacteria</taxon>
        <taxon>Rickettsiales</taxon>
        <taxon>Anaplasmataceae</taxon>
        <taxon>Ehrlichia</taxon>
    </lineage>
</organism>
<comment type="function">
    <text evidence="11">Binds directly to 23S rRNA. The L1 stalk is quite mobile in the ribosome, and is involved in E site tRNA release.</text>
</comment>
<dbReference type="InterPro" id="IPR002143">
    <property type="entry name" value="Ribosomal_uL1"/>
</dbReference>
<gene>
    <name evidence="11 13" type="primary">rplA</name>
    <name evidence="13" type="ORF">EMUCRT_0798</name>
</gene>
<dbReference type="PATRIC" id="fig|1359167.3.peg.766"/>
<dbReference type="PIRSF" id="PIRSF002155">
    <property type="entry name" value="Ribosomal_L1"/>
    <property type="match status" value="1"/>
</dbReference>
<dbReference type="PANTHER" id="PTHR36427:SF3">
    <property type="entry name" value="LARGE RIBOSOMAL SUBUNIT PROTEIN UL1M"/>
    <property type="match status" value="1"/>
</dbReference>
<dbReference type="GO" id="GO:0003735">
    <property type="term" value="F:structural constituent of ribosome"/>
    <property type="evidence" value="ECO:0007669"/>
    <property type="project" value="InterPro"/>
</dbReference>
<evidence type="ECO:0000256" key="11">
    <source>
        <dbReference type="HAMAP-Rule" id="MF_01318"/>
    </source>
</evidence>
<evidence type="ECO:0000256" key="1">
    <source>
        <dbReference type="ARBA" id="ARBA00010531"/>
    </source>
</evidence>
<dbReference type="Gene3D" id="3.40.50.790">
    <property type="match status" value="1"/>
</dbReference>
<dbReference type="Proteomes" id="UP000033546">
    <property type="component" value="Unassembled WGS sequence"/>
</dbReference>
<keyword evidence="2 11" id="KW-0678">Repressor</keyword>
<comment type="similarity">
    <text evidence="1 11 12">Belongs to the universal ribosomal protein uL1 family.</text>
</comment>
<dbReference type="EMBL" id="LANU01000003">
    <property type="protein sequence ID" value="KJV63345.1"/>
    <property type="molecule type" value="Genomic_DNA"/>
</dbReference>
<keyword evidence="8 11" id="KW-0687">Ribonucleoprotein</keyword>
<dbReference type="GO" id="GO:0019843">
    <property type="term" value="F:rRNA binding"/>
    <property type="evidence" value="ECO:0007669"/>
    <property type="project" value="UniProtKB-UniRule"/>
</dbReference>
<dbReference type="GO" id="GO:0006417">
    <property type="term" value="P:regulation of translation"/>
    <property type="evidence" value="ECO:0007669"/>
    <property type="project" value="UniProtKB-KW"/>
</dbReference>
<evidence type="ECO:0000256" key="8">
    <source>
        <dbReference type="ARBA" id="ARBA00023274"/>
    </source>
</evidence>
<evidence type="ECO:0000313" key="13">
    <source>
        <dbReference type="EMBL" id="KJV63345.1"/>
    </source>
</evidence>
<dbReference type="GO" id="GO:0000049">
    <property type="term" value="F:tRNA binding"/>
    <property type="evidence" value="ECO:0007669"/>
    <property type="project" value="UniProtKB-KW"/>
</dbReference>
<dbReference type="InterPro" id="IPR023674">
    <property type="entry name" value="Ribosomal_uL1-like"/>
</dbReference>
<protein>
    <recommendedName>
        <fullName evidence="9 11">Large ribosomal subunit protein uL1</fullName>
    </recommendedName>
</protein>
<dbReference type="InterPro" id="IPR016095">
    <property type="entry name" value="Ribosomal_uL1_3-a/b-sand"/>
</dbReference>
<evidence type="ECO:0000256" key="9">
    <source>
        <dbReference type="ARBA" id="ARBA00035241"/>
    </source>
</evidence>
<dbReference type="HAMAP" id="MF_01318_B">
    <property type="entry name" value="Ribosomal_uL1_B"/>
    <property type="match status" value="1"/>
</dbReference>
<evidence type="ECO:0000256" key="12">
    <source>
        <dbReference type="RuleBase" id="RU000659"/>
    </source>
</evidence>
<evidence type="ECO:0000256" key="4">
    <source>
        <dbReference type="ARBA" id="ARBA00022730"/>
    </source>
</evidence>
<evidence type="ECO:0000256" key="2">
    <source>
        <dbReference type="ARBA" id="ARBA00022491"/>
    </source>
</evidence>
<dbReference type="AlphaFoldDB" id="A0A0F3N5J7"/>
<dbReference type="InterPro" id="IPR005878">
    <property type="entry name" value="Ribosom_uL1_bac-type"/>
</dbReference>
<dbReference type="SUPFAM" id="SSF56808">
    <property type="entry name" value="Ribosomal protein L1"/>
    <property type="match status" value="1"/>
</dbReference>
<dbReference type="RefSeq" id="WP_045805093.1">
    <property type="nucleotide sequence ID" value="NZ_LANU01000003.1"/>
</dbReference>
<comment type="function">
    <text evidence="10 11">Protein L1 is also a translational repressor protein, it controls the translation of the L11 operon by binding to its mRNA.</text>
</comment>
<comment type="caution">
    <text evidence="13">The sequence shown here is derived from an EMBL/GenBank/DDBJ whole genome shotgun (WGS) entry which is preliminary data.</text>
</comment>
<dbReference type="NCBIfam" id="TIGR01169">
    <property type="entry name" value="rplA_bact"/>
    <property type="match status" value="1"/>
</dbReference>
<evidence type="ECO:0000313" key="14">
    <source>
        <dbReference type="Proteomes" id="UP000033546"/>
    </source>
</evidence>
<proteinExistence type="inferred from homology"/>
<name>A0A0F3N5J7_9RICK</name>
<dbReference type="InterPro" id="IPR028364">
    <property type="entry name" value="Ribosomal_uL1/biogenesis"/>
</dbReference>
<dbReference type="Pfam" id="PF00687">
    <property type="entry name" value="Ribosomal_L1"/>
    <property type="match status" value="1"/>
</dbReference>
<dbReference type="PANTHER" id="PTHR36427">
    <property type="entry name" value="54S RIBOSOMAL PROTEIN L1, MITOCHONDRIAL"/>
    <property type="match status" value="1"/>
</dbReference>
<evidence type="ECO:0000256" key="10">
    <source>
        <dbReference type="ARBA" id="ARBA00059110"/>
    </source>
</evidence>
<reference evidence="13 14" key="1">
    <citation type="submission" date="2015-02" db="EMBL/GenBank/DDBJ databases">
        <title>Genome Sequencing of Rickettsiales.</title>
        <authorList>
            <person name="Daugherty S.C."/>
            <person name="Su Q."/>
            <person name="Abolude K."/>
            <person name="Beier-Sexton M."/>
            <person name="Carlyon J.A."/>
            <person name="Carter R."/>
            <person name="Day N.P."/>
            <person name="Dumler S.J."/>
            <person name="Dyachenko V."/>
            <person name="Godinez A."/>
            <person name="Kurtti T.J."/>
            <person name="Lichay M."/>
            <person name="Mullins K.E."/>
            <person name="Ott S."/>
            <person name="Pappas-Brown V."/>
            <person name="Paris D.H."/>
            <person name="Patel P."/>
            <person name="Richards A.L."/>
            <person name="Sadzewicz L."/>
            <person name="Sears K."/>
            <person name="Seidman D."/>
            <person name="Sengamalay N."/>
            <person name="Stenos J."/>
            <person name="Tallon L.J."/>
            <person name="Vincent G."/>
            <person name="Fraser C.M."/>
            <person name="Munderloh U."/>
            <person name="Dunning-Hotopp J.C."/>
        </authorList>
    </citation>
    <scope>NUCLEOTIDE SEQUENCE [LARGE SCALE GENOMIC DNA]</scope>
    <source>
        <strain evidence="13 14">EmCRT</strain>
    </source>
</reference>
<dbReference type="PROSITE" id="PS01199">
    <property type="entry name" value="RIBOSOMAL_L1"/>
    <property type="match status" value="1"/>
</dbReference>
<dbReference type="GO" id="GO:0015934">
    <property type="term" value="C:large ribosomal subunit"/>
    <property type="evidence" value="ECO:0007669"/>
    <property type="project" value="InterPro"/>
</dbReference>
<dbReference type="InterPro" id="IPR023673">
    <property type="entry name" value="Ribosomal_uL1_CS"/>
</dbReference>